<dbReference type="AlphaFoldDB" id="A0A0R3WGG3"/>
<dbReference type="InterPro" id="IPR019002">
    <property type="entry name" value="Ribosome_biogenesis_Nop16"/>
</dbReference>
<dbReference type="STRING" id="60517.A0A0R3WGG3"/>
<evidence type="ECO:0000313" key="6">
    <source>
        <dbReference type="Proteomes" id="UP000282613"/>
    </source>
</evidence>
<dbReference type="OrthoDB" id="285729at2759"/>
<dbReference type="WBParaSite" id="TASK_0000995601-mRNA-1">
    <property type="protein sequence ID" value="TASK_0000995601-mRNA-1"/>
    <property type="gene ID" value="TASK_0000995601"/>
</dbReference>
<sequence>MGRRNNHDYGKNRRKRHRNRDRRVIVQKYFGCSLLKKSWNARLSVRANFDRIGLAFDPNEAVRKTGRMKEVEVPTDSNVVRGKSWFFSCIDLKNIKKLKKRREKFISEDDRMFCMYLLELYGEDYGAMCRDPRNAYQLTSTQIERLISTFRGSKHYSQYLKDKSDNTLRVLELYE</sequence>
<protein>
    <recommendedName>
        <fullName evidence="3">Nucleolar protein 16</fullName>
    </recommendedName>
</protein>
<dbReference type="GO" id="GO:0042273">
    <property type="term" value="P:ribosomal large subunit biogenesis"/>
    <property type="evidence" value="ECO:0007669"/>
    <property type="project" value="TreeGrafter"/>
</dbReference>
<accession>A0A0R3WGG3</accession>
<evidence type="ECO:0000256" key="4">
    <source>
        <dbReference type="ARBA" id="ARBA00023242"/>
    </source>
</evidence>
<organism evidence="7">
    <name type="scientific">Taenia asiatica</name>
    <name type="common">Asian tapeworm</name>
    <dbReference type="NCBI Taxonomy" id="60517"/>
    <lineage>
        <taxon>Eukaryota</taxon>
        <taxon>Metazoa</taxon>
        <taxon>Spiralia</taxon>
        <taxon>Lophotrochozoa</taxon>
        <taxon>Platyhelminthes</taxon>
        <taxon>Cestoda</taxon>
        <taxon>Eucestoda</taxon>
        <taxon>Cyclophyllidea</taxon>
        <taxon>Taeniidae</taxon>
        <taxon>Taenia</taxon>
    </lineage>
</organism>
<dbReference type="EMBL" id="UYRS01019818">
    <property type="protein sequence ID" value="VDK46932.1"/>
    <property type="molecule type" value="Genomic_DNA"/>
</dbReference>
<dbReference type="Pfam" id="PF09420">
    <property type="entry name" value="Nop16"/>
    <property type="match status" value="1"/>
</dbReference>
<reference evidence="7" key="1">
    <citation type="submission" date="2017-02" db="UniProtKB">
        <authorList>
            <consortium name="WormBaseParasite"/>
        </authorList>
    </citation>
    <scope>IDENTIFICATION</scope>
</reference>
<comment type="subcellular location">
    <subcellularLocation>
        <location evidence="1">Nucleus</location>
        <location evidence="1">Nucleolus</location>
    </subcellularLocation>
</comment>
<comment type="similarity">
    <text evidence="2">Belongs to the NOP16 family.</text>
</comment>
<keyword evidence="4" id="KW-0539">Nucleus</keyword>
<dbReference type="PANTHER" id="PTHR13243:SF1">
    <property type="entry name" value="NUCLEOLAR PROTEIN 16"/>
    <property type="match status" value="1"/>
</dbReference>
<evidence type="ECO:0000256" key="2">
    <source>
        <dbReference type="ARBA" id="ARBA00008479"/>
    </source>
</evidence>
<evidence type="ECO:0000313" key="5">
    <source>
        <dbReference type="EMBL" id="VDK46932.1"/>
    </source>
</evidence>
<reference evidence="5 6" key="2">
    <citation type="submission" date="2018-11" db="EMBL/GenBank/DDBJ databases">
        <authorList>
            <consortium name="Pathogen Informatics"/>
        </authorList>
    </citation>
    <scope>NUCLEOTIDE SEQUENCE [LARGE SCALE GENOMIC DNA]</scope>
</reference>
<evidence type="ECO:0000256" key="3">
    <source>
        <dbReference type="ARBA" id="ARBA00015522"/>
    </source>
</evidence>
<keyword evidence="6" id="KW-1185">Reference proteome</keyword>
<dbReference type="Proteomes" id="UP000282613">
    <property type="component" value="Unassembled WGS sequence"/>
</dbReference>
<name>A0A0R3WGG3_TAEAS</name>
<proteinExistence type="inferred from homology"/>
<evidence type="ECO:0000313" key="7">
    <source>
        <dbReference type="WBParaSite" id="TASK_0000995601-mRNA-1"/>
    </source>
</evidence>
<dbReference type="GO" id="GO:0005730">
    <property type="term" value="C:nucleolus"/>
    <property type="evidence" value="ECO:0007669"/>
    <property type="project" value="UniProtKB-SubCell"/>
</dbReference>
<evidence type="ECO:0000256" key="1">
    <source>
        <dbReference type="ARBA" id="ARBA00004604"/>
    </source>
</evidence>
<dbReference type="PANTHER" id="PTHR13243">
    <property type="entry name" value="HSPC111 PROTEIN-RELATED"/>
    <property type="match status" value="1"/>
</dbReference>
<gene>
    <name evidence="5" type="ORF">TASK_LOCUS9957</name>
</gene>